<organism evidence="3 4">
    <name type="scientific">Mycolicibacterium mucogenicum</name>
    <name type="common">Mycobacterium mucogenicum</name>
    <dbReference type="NCBI Taxonomy" id="56689"/>
    <lineage>
        <taxon>Bacteria</taxon>
        <taxon>Bacillati</taxon>
        <taxon>Actinomycetota</taxon>
        <taxon>Actinomycetes</taxon>
        <taxon>Mycobacteriales</taxon>
        <taxon>Mycobacteriaceae</taxon>
        <taxon>Mycolicibacterium</taxon>
    </lineage>
</organism>
<sequence length="281" mass="29345">MGPILLTAATGRTRYRLALNILCTMVFGTIGCSAPAPEPATAKLSIVRSTAAPIPPPSAIANVTADGPPTWQPIATTVQGRPIRALTVGHGPHRVLFVGGIHGDEPEGSHTAAELPVAFTEAGLDEVAALTVIEDINPDGRAAGTRGNANGIDVNRNFPASNFDATITESGGEPLSQPESRALVETIDRVRPSLILVAHSWRGRQFINFDGPAREIAEQFSATSGLPVEESSAFAPTPGSLGSYAGRDRGMPLLTIEVLRGTDPNVVWTSLKTALLDAIHG</sequence>
<gene>
    <name evidence="3" type="ORF">EUA03_19745</name>
</gene>
<dbReference type="EMBL" id="SDLO01000018">
    <property type="protein sequence ID" value="TDK86506.1"/>
    <property type="molecule type" value="Genomic_DNA"/>
</dbReference>
<evidence type="ECO:0000259" key="2">
    <source>
        <dbReference type="PROSITE" id="PS52035"/>
    </source>
</evidence>
<dbReference type="GO" id="GO:0004181">
    <property type="term" value="F:metallocarboxypeptidase activity"/>
    <property type="evidence" value="ECO:0007669"/>
    <property type="project" value="InterPro"/>
</dbReference>
<accession>A0A4R5WBP1</accession>
<dbReference type="GO" id="GO:0006508">
    <property type="term" value="P:proteolysis"/>
    <property type="evidence" value="ECO:0007669"/>
    <property type="project" value="InterPro"/>
</dbReference>
<comment type="similarity">
    <text evidence="1">Belongs to the peptidase M14 family.</text>
</comment>
<proteinExistence type="inferred from homology"/>
<feature type="domain" description="Peptidase M14" evidence="2">
    <location>
        <begin position="36"/>
        <end position="281"/>
    </location>
</feature>
<dbReference type="Proteomes" id="UP000294929">
    <property type="component" value="Unassembled WGS sequence"/>
</dbReference>
<evidence type="ECO:0000256" key="1">
    <source>
        <dbReference type="PROSITE-ProRule" id="PRU01379"/>
    </source>
</evidence>
<dbReference type="SUPFAM" id="SSF53187">
    <property type="entry name" value="Zn-dependent exopeptidases"/>
    <property type="match status" value="1"/>
</dbReference>
<reference evidence="3 4" key="1">
    <citation type="submission" date="2019-01" db="EMBL/GenBank/DDBJ databases">
        <title>High-quality-draft genome sequences of five non-tuberculosis mycobacteriaceae isolated from a nosocomial environment.</title>
        <authorList>
            <person name="Tiago I."/>
            <person name="Alarico S."/>
            <person name="Pereira S.G."/>
            <person name="Coelho C."/>
            <person name="Maranha A."/>
            <person name="Empadinhas N."/>
        </authorList>
    </citation>
    <scope>NUCLEOTIDE SEQUENCE [LARGE SCALE GENOMIC DNA]</scope>
    <source>
        <strain evidence="3 4">24AIII</strain>
    </source>
</reference>
<dbReference type="Pfam" id="PF00246">
    <property type="entry name" value="Peptidase_M14"/>
    <property type="match status" value="1"/>
</dbReference>
<dbReference type="GO" id="GO:0008270">
    <property type="term" value="F:zinc ion binding"/>
    <property type="evidence" value="ECO:0007669"/>
    <property type="project" value="InterPro"/>
</dbReference>
<protein>
    <submittedName>
        <fullName evidence="3">DUF2817 domain-containing protein</fullName>
    </submittedName>
</protein>
<evidence type="ECO:0000313" key="3">
    <source>
        <dbReference type="EMBL" id="TDK86506.1"/>
    </source>
</evidence>
<dbReference type="Gene3D" id="3.40.630.10">
    <property type="entry name" value="Zn peptidases"/>
    <property type="match status" value="1"/>
</dbReference>
<dbReference type="InterPro" id="IPR000834">
    <property type="entry name" value="Peptidase_M14"/>
</dbReference>
<comment type="caution">
    <text evidence="3">The sequence shown here is derived from an EMBL/GenBank/DDBJ whole genome shotgun (WGS) entry which is preliminary data.</text>
</comment>
<dbReference type="PROSITE" id="PS52035">
    <property type="entry name" value="PEPTIDASE_M14"/>
    <property type="match status" value="1"/>
</dbReference>
<dbReference type="AlphaFoldDB" id="A0A4R5WBP1"/>
<dbReference type="RefSeq" id="WP_133427677.1">
    <property type="nucleotide sequence ID" value="NZ_SDLO01000018.1"/>
</dbReference>
<evidence type="ECO:0000313" key="4">
    <source>
        <dbReference type="Proteomes" id="UP000294929"/>
    </source>
</evidence>
<comment type="caution">
    <text evidence="1">Lacks conserved residue(s) required for the propagation of feature annotation.</text>
</comment>
<dbReference type="PRINTS" id="PR00765">
    <property type="entry name" value="CRBOXYPTASEA"/>
</dbReference>
<name>A0A4R5WBP1_MYCMU</name>